<comment type="subcellular location">
    <subcellularLocation>
        <location evidence="5">Cytoplasm</location>
    </subcellularLocation>
</comment>
<evidence type="ECO:0000313" key="7">
    <source>
        <dbReference type="Proteomes" id="UP000192602"/>
    </source>
</evidence>
<dbReference type="HAMAP" id="MF_00658">
    <property type="entry name" value="23SrRNA_methyltr_H"/>
    <property type="match status" value="1"/>
</dbReference>
<dbReference type="CDD" id="cd18081">
    <property type="entry name" value="RlmH-like"/>
    <property type="match status" value="1"/>
</dbReference>
<keyword evidence="7" id="KW-1185">Reference proteome</keyword>
<sequence>MHKIALYSIGKKDAKYYEMIYEDLIKNAKKYATIKMENIFNKKINQAQKQQARQIYTQVLMPYLQDYTIALDPKGEELDSFAFAKVFEKYDKLSFFIGGAYGFEEDFLHKCDKVVSLSKLTMSHKVAKIVLLEQIFRALSIIHKHPYHK</sequence>
<dbReference type="PIRSF" id="PIRSF004505">
    <property type="entry name" value="MT_bac"/>
    <property type="match status" value="1"/>
</dbReference>
<evidence type="ECO:0000256" key="4">
    <source>
        <dbReference type="ARBA" id="ARBA00038303"/>
    </source>
</evidence>
<dbReference type="EMBL" id="FWWZ01000001">
    <property type="protein sequence ID" value="SMC09345.1"/>
    <property type="molecule type" value="Genomic_DNA"/>
</dbReference>
<comment type="subunit">
    <text evidence="5">Homodimer.</text>
</comment>
<keyword evidence="2 5" id="KW-0808">Transferase</keyword>
<dbReference type="OrthoDB" id="9806643at2"/>
<gene>
    <name evidence="5" type="primary">rlmH</name>
    <name evidence="6" type="ORF">SAMN05660197_1152</name>
</gene>
<evidence type="ECO:0000313" key="6">
    <source>
        <dbReference type="EMBL" id="SMC09345.1"/>
    </source>
</evidence>
<keyword evidence="5" id="KW-0698">rRNA processing</keyword>
<evidence type="ECO:0000256" key="5">
    <source>
        <dbReference type="HAMAP-Rule" id="MF_00658"/>
    </source>
</evidence>
<feature type="binding site" evidence="5">
    <location>
        <begin position="117"/>
        <end position="122"/>
    </location>
    <ligand>
        <name>S-adenosyl-L-methionine</name>
        <dbReference type="ChEBI" id="CHEBI:59789"/>
    </ligand>
</feature>
<keyword evidence="5" id="KW-0963">Cytoplasm</keyword>
<dbReference type="AlphaFoldDB" id="A0A1W1WT17"/>
<dbReference type="Pfam" id="PF02590">
    <property type="entry name" value="SPOUT_MTase"/>
    <property type="match status" value="1"/>
</dbReference>
<evidence type="ECO:0000256" key="1">
    <source>
        <dbReference type="ARBA" id="ARBA00022603"/>
    </source>
</evidence>
<feature type="binding site" evidence="5">
    <location>
        <position position="98"/>
    </location>
    <ligand>
        <name>S-adenosyl-L-methionine</name>
        <dbReference type="ChEBI" id="CHEBI:59789"/>
    </ligand>
</feature>
<keyword evidence="1 5" id="KW-0489">Methyltransferase</keyword>
<dbReference type="Proteomes" id="UP000192602">
    <property type="component" value="Unassembled WGS sequence"/>
</dbReference>
<evidence type="ECO:0000256" key="3">
    <source>
        <dbReference type="ARBA" id="ARBA00022691"/>
    </source>
</evidence>
<dbReference type="GO" id="GO:0005737">
    <property type="term" value="C:cytoplasm"/>
    <property type="evidence" value="ECO:0007669"/>
    <property type="project" value="UniProtKB-SubCell"/>
</dbReference>
<comment type="catalytic activity">
    <reaction evidence="5">
        <text>pseudouridine(1915) in 23S rRNA + S-adenosyl-L-methionine = N(3)-methylpseudouridine(1915) in 23S rRNA + S-adenosyl-L-homocysteine + H(+)</text>
        <dbReference type="Rhea" id="RHEA:42752"/>
        <dbReference type="Rhea" id="RHEA-COMP:10221"/>
        <dbReference type="Rhea" id="RHEA-COMP:10222"/>
        <dbReference type="ChEBI" id="CHEBI:15378"/>
        <dbReference type="ChEBI" id="CHEBI:57856"/>
        <dbReference type="ChEBI" id="CHEBI:59789"/>
        <dbReference type="ChEBI" id="CHEBI:65314"/>
        <dbReference type="ChEBI" id="CHEBI:74486"/>
        <dbReference type="EC" id="2.1.1.177"/>
    </reaction>
</comment>
<dbReference type="Gene3D" id="3.40.1280.10">
    <property type="match status" value="1"/>
</dbReference>
<dbReference type="PANTHER" id="PTHR33603:SF1">
    <property type="entry name" value="RIBOSOMAL RNA LARGE SUBUNIT METHYLTRANSFERASE H"/>
    <property type="match status" value="1"/>
</dbReference>
<feature type="binding site" evidence="5">
    <location>
        <position position="71"/>
    </location>
    <ligand>
        <name>S-adenosyl-L-methionine</name>
        <dbReference type="ChEBI" id="CHEBI:59789"/>
    </ligand>
</feature>
<reference evidence="7" key="1">
    <citation type="submission" date="2017-04" db="EMBL/GenBank/DDBJ databases">
        <authorList>
            <person name="Varghese N."/>
            <person name="Submissions S."/>
        </authorList>
    </citation>
    <scope>NUCLEOTIDE SEQUENCE [LARGE SCALE GENOMIC DNA]</scope>
    <source>
        <strain evidence="7">DSM 16512</strain>
    </source>
</reference>
<dbReference type="EC" id="2.1.1.177" evidence="5"/>
<dbReference type="STRING" id="1069081.SAMN05660197_1152"/>
<dbReference type="InterPro" id="IPR003742">
    <property type="entry name" value="RlmH-like"/>
</dbReference>
<dbReference type="GO" id="GO:0070038">
    <property type="term" value="F:rRNA (pseudouridine-N3-)-methyltransferase activity"/>
    <property type="evidence" value="ECO:0007669"/>
    <property type="project" value="UniProtKB-UniRule"/>
</dbReference>
<comment type="function">
    <text evidence="5">Specifically methylates the pseudouridine at position 1915 (m3Psi1915) in 23S rRNA.</text>
</comment>
<dbReference type="SUPFAM" id="SSF75217">
    <property type="entry name" value="alpha/beta knot"/>
    <property type="match status" value="1"/>
</dbReference>
<evidence type="ECO:0000256" key="2">
    <source>
        <dbReference type="ARBA" id="ARBA00022679"/>
    </source>
</evidence>
<dbReference type="InterPro" id="IPR029028">
    <property type="entry name" value="Alpha/beta_knot_MTases"/>
</dbReference>
<comment type="similarity">
    <text evidence="4 5">Belongs to the RNA methyltransferase RlmH family.</text>
</comment>
<dbReference type="RefSeq" id="WP_084275578.1">
    <property type="nucleotide sequence ID" value="NZ_AP026671.1"/>
</dbReference>
<protein>
    <recommendedName>
        <fullName evidence="5">Ribosomal RNA large subunit methyltransferase H</fullName>
        <ecNumber evidence="5">2.1.1.177</ecNumber>
    </recommendedName>
    <alternativeName>
        <fullName evidence="5">23S rRNA (pseudouridine1915-N3)-methyltransferase</fullName>
    </alternativeName>
    <alternativeName>
        <fullName evidence="5">23S rRNA m3Psi1915 methyltransferase</fullName>
    </alternativeName>
    <alternativeName>
        <fullName evidence="5">rRNA (pseudouridine-N3-)-methyltransferase RlmH</fullName>
    </alternativeName>
</protein>
<accession>A0A1W1WT17</accession>
<keyword evidence="3 5" id="KW-0949">S-adenosyl-L-methionine</keyword>
<dbReference type="PANTHER" id="PTHR33603">
    <property type="entry name" value="METHYLTRANSFERASE"/>
    <property type="match status" value="1"/>
</dbReference>
<name>A0A1W1WT17_9BACT</name>
<proteinExistence type="inferred from homology"/>
<organism evidence="6 7">
    <name type="scientific">Nitratiruptor tergarcus DSM 16512</name>
    <dbReference type="NCBI Taxonomy" id="1069081"/>
    <lineage>
        <taxon>Bacteria</taxon>
        <taxon>Pseudomonadati</taxon>
        <taxon>Campylobacterota</taxon>
        <taxon>Epsilonproteobacteria</taxon>
        <taxon>Nautiliales</taxon>
        <taxon>Nitratiruptoraceae</taxon>
        <taxon>Nitratiruptor</taxon>
    </lineage>
</organism>
<dbReference type="InterPro" id="IPR029026">
    <property type="entry name" value="tRNA_m1G_MTases_N"/>
</dbReference>